<reference evidence="3" key="2">
    <citation type="submission" date="2023-06" db="EMBL/GenBank/DDBJ databases">
        <title>Long-read-based genome assembly of the green algal bacterivore Cymbomonas tetramitiformis.</title>
        <authorList>
            <person name="Gyaltshen Y."/>
            <person name="Rozenberg A."/>
            <person name="Paasch A."/>
            <person name="Burns J.A."/>
            <person name="Warring S."/>
            <person name="Larson R."/>
            <person name="Maurer-Alcala X."/>
            <person name="Dacks J."/>
            <person name="Kim E."/>
        </authorList>
    </citation>
    <scope>NUCLEOTIDE SEQUENCE</scope>
    <source>
        <strain evidence="3">PLY_AMNH</strain>
    </source>
</reference>
<dbReference type="Proteomes" id="UP001190700">
    <property type="component" value="Unassembled WGS sequence"/>
</dbReference>
<sequence length="490" mass="55880">MLLRCHEQLTETSPAFSHDQNGTYRLVSTLYALYNGFCGQCDNMLRGATDHLFREAVHRLPYVRIGLTVLLMNYAKPLLASALDERDACFVSKVNNLTTDLRLLAERPEFSMLNKEVNDTYVHRDDPARELFERHPLFSNLITAPSLPSPWIGFRLFCAQRLVFWTDFFLLKGYVKLVTSDSTADGYDFAPPGRQQKSKWSDLLNLNNNRFVCSARVRHNIDFNFVLFVRSMRCSVLQSLTIPQVKKAAREALGRELRDASLELSIVSDIFYVLADEYHVRAHARVVADVRSALGSVFRSDTSDEQIAELSERFERDFGFFMHIDTDMLTMCVNKELYVNLQGDFERHKNITMYLAKHSTHEDTGDTLFHGPGFISTDLLAGHFLRMRKVELMNSIEEVLVSRGMQCVSKITDREQVEYASYNTFLSLLAKVDRSLVGIVKFERGECTVADERKRPHESIVADRQTHPESDLCAGSDESSKSARYAASAS</sequence>
<dbReference type="EMBL" id="LGRX02018953">
    <property type="protein sequence ID" value="KAK3259151.1"/>
    <property type="molecule type" value="Genomic_DNA"/>
</dbReference>
<dbReference type="AlphaFoldDB" id="A0AAE0FG22"/>
<evidence type="ECO:0000313" key="4">
    <source>
        <dbReference type="Proteomes" id="UP001190700"/>
    </source>
</evidence>
<reference evidence="3 4" key="1">
    <citation type="journal article" date="2015" name="Genome Biol. Evol.">
        <title>Comparative Genomics of a Bacterivorous Green Alga Reveals Evolutionary Causalities and Consequences of Phago-Mixotrophic Mode of Nutrition.</title>
        <authorList>
            <person name="Burns J.A."/>
            <person name="Paasch A."/>
            <person name="Narechania A."/>
            <person name="Kim E."/>
        </authorList>
    </citation>
    <scope>NUCLEOTIDE SEQUENCE [LARGE SCALE GENOMIC DNA]</scope>
    <source>
        <strain evidence="3">PLY_AMNH</strain>
    </source>
</reference>
<accession>A0AAE0FG22</accession>
<keyword evidence="4" id="KW-1185">Reference proteome</keyword>
<dbReference type="EMBL" id="LGRX02027573">
    <property type="protein sequence ID" value="KAK3249167.1"/>
    <property type="molecule type" value="Genomic_DNA"/>
</dbReference>
<comment type="caution">
    <text evidence="3">The sequence shown here is derived from an EMBL/GenBank/DDBJ whole genome shotgun (WGS) entry which is preliminary data.</text>
</comment>
<organism evidence="3 4">
    <name type="scientific">Cymbomonas tetramitiformis</name>
    <dbReference type="NCBI Taxonomy" id="36881"/>
    <lineage>
        <taxon>Eukaryota</taxon>
        <taxon>Viridiplantae</taxon>
        <taxon>Chlorophyta</taxon>
        <taxon>Pyramimonadophyceae</taxon>
        <taxon>Pyramimonadales</taxon>
        <taxon>Pyramimonadaceae</taxon>
        <taxon>Cymbomonas</taxon>
    </lineage>
</organism>
<feature type="compositionally biased region" description="Basic and acidic residues" evidence="1">
    <location>
        <begin position="453"/>
        <end position="470"/>
    </location>
</feature>
<proteinExistence type="predicted"/>
<evidence type="ECO:0000256" key="1">
    <source>
        <dbReference type="SAM" id="MobiDB-lite"/>
    </source>
</evidence>
<gene>
    <name evidence="3" type="ORF">CYMTET_31811</name>
    <name evidence="2" type="ORF">CYMTET_41430</name>
</gene>
<feature type="region of interest" description="Disordered" evidence="1">
    <location>
        <begin position="453"/>
        <end position="490"/>
    </location>
</feature>
<evidence type="ECO:0000313" key="2">
    <source>
        <dbReference type="EMBL" id="KAK3249167.1"/>
    </source>
</evidence>
<name>A0AAE0FG22_9CHLO</name>
<protein>
    <submittedName>
        <fullName evidence="3">Uncharacterized protein</fullName>
    </submittedName>
</protein>
<evidence type="ECO:0000313" key="3">
    <source>
        <dbReference type="EMBL" id="KAK3259151.1"/>
    </source>
</evidence>